<keyword evidence="5 9" id="KW-0560">Oxidoreductase</keyword>
<dbReference type="STRING" id="45357.A0A2V1AUW6"/>
<sequence>MKQLILSRSPQVMKAVFSTQVNDFNLGVRRPAFGPLLGNGIFASEGRQWKHSRTLLKPQFAREQVGHVKMLEPHVQMLARQIQKSGGEMVDMELMFYGFTLDAATHFLFGESVDVLKEDVKQWGAGFDQSLGFVGSYLAKRSSLFDFYWMANSRQFRQSIRSIHDYTNRFVDKALALKPEEIEERSKKGYIFLYELVKRTRNPVEIRDELLNILIAGRATTAALLSAALMELAQNPEIWRKLRSEVFMYFGKGETSEEIDSITFESLKKCTYLKWVVNETLRLWPPVPSNLREAVKDTTLPAGGGLNGKAPVFIPKGTIIVVMLFCIHRSEEFYGPDANAFSPERWERLSKIGWAFMPFGSGPRICLGQQFALTEVSYVLVRLAQMFETLESGIGEYPPKTLANAVLKFTEGVKVKVIAESDKENDGHELEEVDEVNIHMDTNDPEFHEKAYPELPKETNNLAWMKDQGPQKRSTTYEPH</sequence>
<keyword evidence="4 8" id="KW-0479">Metal-binding</keyword>
<dbReference type="InterPro" id="IPR002974">
    <property type="entry name" value="Cyt_P450_E_CYP52_ascomycetes"/>
</dbReference>
<organism evidence="11 12">
    <name type="scientific">Candidozyma haemuli</name>
    <dbReference type="NCBI Taxonomy" id="45357"/>
    <lineage>
        <taxon>Eukaryota</taxon>
        <taxon>Fungi</taxon>
        <taxon>Dikarya</taxon>
        <taxon>Ascomycota</taxon>
        <taxon>Saccharomycotina</taxon>
        <taxon>Pichiomycetes</taxon>
        <taxon>Metschnikowiaceae</taxon>
        <taxon>Candidozyma</taxon>
    </lineage>
</organism>
<protein>
    <recommendedName>
        <fullName evidence="13">Cytochrome P450</fullName>
    </recommendedName>
</protein>
<evidence type="ECO:0000256" key="2">
    <source>
        <dbReference type="ARBA" id="ARBA00010617"/>
    </source>
</evidence>
<feature type="compositionally biased region" description="Polar residues" evidence="10">
    <location>
        <begin position="471"/>
        <end position="480"/>
    </location>
</feature>
<evidence type="ECO:0000313" key="12">
    <source>
        <dbReference type="Proteomes" id="UP000244309"/>
    </source>
</evidence>
<keyword evidence="12" id="KW-1185">Reference proteome</keyword>
<dbReference type="EMBL" id="PKFO01000004">
    <property type="protein sequence ID" value="PVH20671.1"/>
    <property type="molecule type" value="Genomic_DNA"/>
</dbReference>
<dbReference type="AlphaFoldDB" id="A0A2V1AUW6"/>
<dbReference type="OrthoDB" id="1470350at2759"/>
<gene>
    <name evidence="11" type="ORF">CXQ85_004175</name>
</gene>
<evidence type="ECO:0008006" key="13">
    <source>
        <dbReference type="Google" id="ProtNLM"/>
    </source>
</evidence>
<keyword evidence="6 8" id="KW-0408">Iron</keyword>
<dbReference type="GO" id="GO:0005506">
    <property type="term" value="F:iron ion binding"/>
    <property type="evidence" value="ECO:0007669"/>
    <property type="project" value="InterPro"/>
</dbReference>
<dbReference type="PROSITE" id="PS00086">
    <property type="entry name" value="CYTOCHROME_P450"/>
    <property type="match status" value="1"/>
</dbReference>
<dbReference type="PRINTS" id="PR01239">
    <property type="entry name" value="EP450IICYP52"/>
</dbReference>
<name>A0A2V1AUW6_9ASCO</name>
<evidence type="ECO:0000256" key="7">
    <source>
        <dbReference type="ARBA" id="ARBA00023033"/>
    </source>
</evidence>
<proteinExistence type="inferred from homology"/>
<dbReference type="Gene3D" id="1.10.630.10">
    <property type="entry name" value="Cytochrome P450"/>
    <property type="match status" value="1"/>
</dbReference>
<comment type="caution">
    <text evidence="11">The sequence shown here is derived from an EMBL/GenBank/DDBJ whole genome shotgun (WGS) entry which is preliminary data.</text>
</comment>
<dbReference type="InterPro" id="IPR017972">
    <property type="entry name" value="Cyt_P450_CS"/>
</dbReference>
<evidence type="ECO:0000256" key="5">
    <source>
        <dbReference type="ARBA" id="ARBA00023002"/>
    </source>
</evidence>
<dbReference type="GO" id="GO:0016712">
    <property type="term" value="F:oxidoreductase activity, acting on paired donors, with incorporation or reduction of molecular oxygen, reduced flavin or flavoprotein as one donor, and incorporation of one atom of oxygen"/>
    <property type="evidence" value="ECO:0007669"/>
    <property type="project" value="InterPro"/>
</dbReference>
<evidence type="ECO:0000256" key="3">
    <source>
        <dbReference type="ARBA" id="ARBA00022617"/>
    </source>
</evidence>
<feature type="region of interest" description="Disordered" evidence="10">
    <location>
        <begin position="458"/>
        <end position="480"/>
    </location>
</feature>
<dbReference type="PRINTS" id="PR00385">
    <property type="entry name" value="P450"/>
</dbReference>
<accession>A0A2V1AUW6</accession>
<dbReference type="InterPro" id="IPR047146">
    <property type="entry name" value="Cyt_P450_E_CYP52_fungi"/>
</dbReference>
<dbReference type="Pfam" id="PF00067">
    <property type="entry name" value="p450"/>
    <property type="match status" value="1"/>
</dbReference>
<dbReference type="InterPro" id="IPR001128">
    <property type="entry name" value="Cyt_P450"/>
</dbReference>
<dbReference type="PANTHER" id="PTHR24287:SF1">
    <property type="entry name" value="P450, PUTATIVE (EUROFUNG)-RELATED"/>
    <property type="match status" value="1"/>
</dbReference>
<dbReference type="SUPFAM" id="SSF48264">
    <property type="entry name" value="Cytochrome P450"/>
    <property type="match status" value="1"/>
</dbReference>
<dbReference type="VEuPathDB" id="FungiDB:CXQ85_004175"/>
<comment type="cofactor">
    <cofactor evidence="1 8">
        <name>heme</name>
        <dbReference type="ChEBI" id="CHEBI:30413"/>
    </cofactor>
</comment>
<evidence type="ECO:0000256" key="1">
    <source>
        <dbReference type="ARBA" id="ARBA00001971"/>
    </source>
</evidence>
<evidence type="ECO:0000256" key="4">
    <source>
        <dbReference type="ARBA" id="ARBA00022723"/>
    </source>
</evidence>
<dbReference type="InterPro" id="IPR002402">
    <property type="entry name" value="Cyt_P450_E_grp-II"/>
</dbReference>
<dbReference type="InterPro" id="IPR036396">
    <property type="entry name" value="Cyt_P450_sf"/>
</dbReference>
<comment type="similarity">
    <text evidence="2 9">Belongs to the cytochrome P450 family.</text>
</comment>
<feature type="binding site" description="axial binding residue" evidence="8">
    <location>
        <position position="366"/>
    </location>
    <ligand>
        <name>heme</name>
        <dbReference type="ChEBI" id="CHEBI:30413"/>
    </ligand>
    <ligandPart>
        <name>Fe</name>
        <dbReference type="ChEBI" id="CHEBI:18248"/>
    </ligandPart>
</feature>
<dbReference type="GO" id="GO:0020037">
    <property type="term" value="F:heme binding"/>
    <property type="evidence" value="ECO:0007669"/>
    <property type="project" value="InterPro"/>
</dbReference>
<evidence type="ECO:0000313" key="11">
    <source>
        <dbReference type="EMBL" id="PVH20671.1"/>
    </source>
</evidence>
<keyword evidence="7 9" id="KW-0503">Monooxygenase</keyword>
<dbReference type="Proteomes" id="UP000244309">
    <property type="component" value="Unassembled WGS sequence"/>
</dbReference>
<reference evidence="11 12" key="1">
    <citation type="submission" date="2017-12" db="EMBL/GenBank/DDBJ databases">
        <title>Genome Sequence of a Multidrug-Resistant Candida haemulonii Isolate from a Patient with Chronic Leg Ulcers in Israel.</title>
        <authorList>
            <person name="Chow N.A."/>
            <person name="Gade L."/>
            <person name="Batra D."/>
            <person name="Rowe L.A."/>
            <person name="Ben-Ami R."/>
            <person name="Loparev V.N."/>
            <person name="Litvintseva A.P."/>
        </authorList>
    </citation>
    <scope>NUCLEOTIDE SEQUENCE [LARGE SCALE GENOMIC DNA]</scope>
    <source>
        <strain evidence="11 12">B11899</strain>
    </source>
</reference>
<evidence type="ECO:0000256" key="9">
    <source>
        <dbReference type="RuleBase" id="RU000461"/>
    </source>
</evidence>
<keyword evidence="3 8" id="KW-0349">Heme</keyword>
<dbReference type="GeneID" id="37009505"/>
<dbReference type="CDD" id="cd11063">
    <property type="entry name" value="CYP52"/>
    <property type="match status" value="1"/>
</dbReference>
<dbReference type="RefSeq" id="XP_025341611.1">
    <property type="nucleotide sequence ID" value="XM_025487803.1"/>
</dbReference>
<evidence type="ECO:0000256" key="6">
    <source>
        <dbReference type="ARBA" id="ARBA00023004"/>
    </source>
</evidence>
<evidence type="ECO:0000256" key="10">
    <source>
        <dbReference type="SAM" id="MobiDB-lite"/>
    </source>
</evidence>
<dbReference type="PANTHER" id="PTHR24287">
    <property type="entry name" value="P450, PUTATIVE (EUROFUNG)-RELATED"/>
    <property type="match status" value="1"/>
</dbReference>
<evidence type="ECO:0000256" key="8">
    <source>
        <dbReference type="PIRSR" id="PIRSR602402-1"/>
    </source>
</evidence>
<dbReference type="PRINTS" id="PR00464">
    <property type="entry name" value="EP450II"/>
</dbReference>